<evidence type="ECO:0008006" key="4">
    <source>
        <dbReference type="Google" id="ProtNLM"/>
    </source>
</evidence>
<protein>
    <recommendedName>
        <fullName evidence="4">DUF1275 domain-containing protein</fullName>
    </recommendedName>
</protein>
<feature type="transmembrane region" description="Helical" evidence="1">
    <location>
        <begin position="57"/>
        <end position="77"/>
    </location>
</feature>
<keyword evidence="1" id="KW-0812">Transmembrane</keyword>
<feature type="transmembrane region" description="Helical" evidence="1">
    <location>
        <begin position="202"/>
        <end position="222"/>
    </location>
</feature>
<evidence type="ECO:0000313" key="2">
    <source>
        <dbReference type="EMBL" id="KRN50582.1"/>
    </source>
</evidence>
<feature type="transmembrane region" description="Helical" evidence="1">
    <location>
        <begin position="89"/>
        <end position="110"/>
    </location>
</feature>
<evidence type="ECO:0000256" key="1">
    <source>
        <dbReference type="SAM" id="Phobius"/>
    </source>
</evidence>
<dbReference type="PANTHER" id="PTHR37314">
    <property type="entry name" value="SLR0142 PROTEIN"/>
    <property type="match status" value="1"/>
</dbReference>
<accession>A0A0R2HG25</accession>
<organism evidence="2 3">
    <name type="scientific">Kandleria vitulina DSM 20405</name>
    <dbReference type="NCBI Taxonomy" id="1410657"/>
    <lineage>
        <taxon>Bacteria</taxon>
        <taxon>Bacillati</taxon>
        <taxon>Bacillota</taxon>
        <taxon>Erysipelotrichia</taxon>
        <taxon>Erysipelotrichales</taxon>
        <taxon>Coprobacillaceae</taxon>
        <taxon>Kandleria</taxon>
    </lineage>
</organism>
<feature type="transmembrane region" description="Helical" evidence="1">
    <location>
        <begin position="178"/>
        <end position="196"/>
    </location>
</feature>
<dbReference type="EMBL" id="JQBL01000007">
    <property type="protein sequence ID" value="KRN50582.1"/>
    <property type="molecule type" value="Genomic_DNA"/>
</dbReference>
<feature type="transmembrane region" description="Helical" evidence="1">
    <location>
        <begin position="12"/>
        <end position="32"/>
    </location>
</feature>
<dbReference type="PATRIC" id="fig|1410657.5.peg.1962"/>
<keyword evidence="3" id="KW-1185">Reference proteome</keyword>
<proteinExistence type="predicted"/>
<evidence type="ECO:0000313" key="3">
    <source>
        <dbReference type="Proteomes" id="UP000051841"/>
    </source>
</evidence>
<name>A0A0R2HG25_9FIRM</name>
<sequence length="237" mass="26650">MDEKKYLECEKYYVFLLLIFVAGFYGGFTISVKGGSFANAQTVNIALLGIAIGTRNFSSALSIFLSIGAYFIGTIISEQAAWLISKKRLLRWDTILVFLDMLVITTLAIAPIHTPALIYSITINFLCAMQFNTFRSAEGIGMATIFITNHVRQTGSFFTRWMRKPYEKTYLKKWTRHGGMVVSFCLGAAFCSLLGLKFHTKVLLFADIPLFIIFINLLRADLTTERLLLGKRVPSGH</sequence>
<dbReference type="AlphaFoldDB" id="A0A0R2HG25"/>
<dbReference type="Pfam" id="PF06912">
    <property type="entry name" value="DUF1275"/>
    <property type="match status" value="1"/>
</dbReference>
<keyword evidence="1" id="KW-1133">Transmembrane helix</keyword>
<gene>
    <name evidence="2" type="ORF">IV49_GL001900</name>
</gene>
<comment type="caution">
    <text evidence="2">The sequence shown here is derived from an EMBL/GenBank/DDBJ whole genome shotgun (WGS) entry which is preliminary data.</text>
</comment>
<dbReference type="Proteomes" id="UP000051841">
    <property type="component" value="Unassembled WGS sequence"/>
</dbReference>
<dbReference type="InterPro" id="IPR010699">
    <property type="entry name" value="DUF1275"/>
</dbReference>
<keyword evidence="1" id="KW-0472">Membrane</keyword>
<dbReference type="RefSeq" id="WP_035876533.1">
    <property type="nucleotide sequence ID" value="NZ_JNKN01000007.1"/>
</dbReference>
<reference evidence="2 3" key="1">
    <citation type="journal article" date="2015" name="Genome Announc.">
        <title>Expanding the biotechnology potential of lactobacilli through comparative genomics of 213 strains and associated genera.</title>
        <authorList>
            <person name="Sun Z."/>
            <person name="Harris H.M."/>
            <person name="McCann A."/>
            <person name="Guo C."/>
            <person name="Argimon S."/>
            <person name="Zhang W."/>
            <person name="Yang X."/>
            <person name="Jeffery I.B."/>
            <person name="Cooney J.C."/>
            <person name="Kagawa T.F."/>
            <person name="Liu W."/>
            <person name="Song Y."/>
            <person name="Salvetti E."/>
            <person name="Wrobel A."/>
            <person name="Rasinkangas P."/>
            <person name="Parkhill J."/>
            <person name="Rea M.C."/>
            <person name="O'Sullivan O."/>
            <person name="Ritari J."/>
            <person name="Douillard F.P."/>
            <person name="Paul Ross R."/>
            <person name="Yang R."/>
            <person name="Briner A.E."/>
            <person name="Felis G.E."/>
            <person name="de Vos W.M."/>
            <person name="Barrangou R."/>
            <person name="Klaenhammer T.R."/>
            <person name="Caufield P.W."/>
            <person name="Cui Y."/>
            <person name="Zhang H."/>
            <person name="O'Toole P.W."/>
        </authorList>
    </citation>
    <scope>NUCLEOTIDE SEQUENCE [LARGE SCALE GENOMIC DNA]</scope>
    <source>
        <strain evidence="2 3">DSM 20405</strain>
    </source>
</reference>
<dbReference type="PANTHER" id="PTHR37314:SF4">
    <property type="entry name" value="UPF0700 TRANSMEMBRANE PROTEIN YOAK"/>
    <property type="match status" value="1"/>
</dbReference>